<dbReference type="GO" id="GO:0010181">
    <property type="term" value="F:FMN binding"/>
    <property type="evidence" value="ECO:0007669"/>
    <property type="project" value="InterPro"/>
</dbReference>
<evidence type="ECO:0000313" key="9">
    <source>
        <dbReference type="Proteomes" id="UP001169242"/>
    </source>
</evidence>
<dbReference type="GO" id="GO:0022900">
    <property type="term" value="P:electron transport chain"/>
    <property type="evidence" value="ECO:0007669"/>
    <property type="project" value="UniProtKB-UniRule"/>
</dbReference>
<sequence length="188" mass="19865">MREPLKLGAVLLIITTICGGLLGFINAKTSPIIAQGKEKSQQEAVQQLLPSAKEMEEVIVTDTPSLETVFVTYDNGTYTGAVAKVYPDGFGGSIELLVGMQADGNLAGIQVLSHAETPGLGANMTLDSFKEQFPGQVTPLEVSKTSSGQGEIMAITGATITTRAVVDGVNVATEYMKAHQANWEKGEY</sequence>
<dbReference type="GO" id="GO:0009055">
    <property type="term" value="F:electron transfer activity"/>
    <property type="evidence" value="ECO:0007669"/>
    <property type="project" value="InterPro"/>
</dbReference>
<evidence type="ECO:0000256" key="5">
    <source>
        <dbReference type="ARBA" id="ARBA00022982"/>
    </source>
</evidence>
<comment type="function">
    <text evidence="6">Part of a membrane-bound complex that couples electron transfer with translocation of ions across the membrane.</text>
</comment>
<dbReference type="InterPro" id="IPR007329">
    <property type="entry name" value="FMN-bd"/>
</dbReference>
<comment type="subcellular location">
    <subcellularLocation>
        <location evidence="6">Cell membrane</location>
        <topology evidence="6">Single-pass membrane protein</topology>
    </subcellularLocation>
</comment>
<keyword evidence="6" id="KW-0812">Transmembrane</keyword>
<comment type="subunit">
    <text evidence="6">The complex is composed of six subunits: RnfA, RnfB, RnfC, RnfD, RnfE and RnfG.</text>
</comment>
<comment type="cofactor">
    <cofactor evidence="6">
        <name>FMN</name>
        <dbReference type="ChEBI" id="CHEBI:58210"/>
    </cofactor>
</comment>
<dbReference type="Pfam" id="PF04205">
    <property type="entry name" value="FMN_bind"/>
    <property type="match status" value="1"/>
</dbReference>
<keyword evidence="6" id="KW-1003">Cell membrane</keyword>
<dbReference type="HAMAP" id="MF_00479">
    <property type="entry name" value="RsxG_RnfG"/>
    <property type="match status" value="1"/>
</dbReference>
<comment type="similarity">
    <text evidence="6">Belongs to the RnfG family.</text>
</comment>
<reference evidence="8" key="1">
    <citation type="journal article" date="2023" name="Int. J. Syst. Evol. Microbiol.">
        <title>&lt;i&gt;Holtiella tumoricola&lt;/i&gt; gen. nov. sp. nov., isolated from a human clinical sample.</title>
        <authorList>
            <person name="Allen-Vercoe E."/>
            <person name="Daigneault M.C."/>
            <person name="Vancuren S.J."/>
            <person name="Cochrane K."/>
            <person name="O'Neal L.L."/>
            <person name="Sankaranarayanan K."/>
            <person name="Lawson P.A."/>
        </authorList>
    </citation>
    <scope>NUCLEOTIDE SEQUENCE</scope>
    <source>
        <strain evidence="8">CC70A</strain>
    </source>
</reference>
<keyword evidence="2 6" id="KW-0597">Phosphoprotein</keyword>
<keyword evidence="1 6" id="KW-0813">Transport</keyword>
<keyword evidence="3 6" id="KW-0285">Flavoprotein</keyword>
<dbReference type="EMBL" id="JAQIFT010000068">
    <property type="protein sequence ID" value="MDA3733663.1"/>
    <property type="molecule type" value="Genomic_DNA"/>
</dbReference>
<gene>
    <name evidence="6" type="primary">rnfG</name>
    <name evidence="8" type="ORF">PBV87_19520</name>
</gene>
<keyword evidence="4 6" id="KW-0288">FMN</keyword>
<evidence type="ECO:0000256" key="1">
    <source>
        <dbReference type="ARBA" id="ARBA00022448"/>
    </source>
</evidence>
<keyword evidence="6" id="KW-1278">Translocase</keyword>
<dbReference type="GO" id="GO:0005886">
    <property type="term" value="C:plasma membrane"/>
    <property type="evidence" value="ECO:0007669"/>
    <property type="project" value="UniProtKB-SubCell"/>
</dbReference>
<proteinExistence type="inferred from homology"/>
<protein>
    <recommendedName>
        <fullName evidence="6">Ion-translocating oxidoreductase complex subunit G</fullName>
        <ecNumber evidence="6">7.-.-.-</ecNumber>
    </recommendedName>
    <alternativeName>
        <fullName evidence="6">Rnf electron transport complex subunit G</fullName>
    </alternativeName>
</protein>
<feature type="domain" description="FMN-binding" evidence="7">
    <location>
        <begin position="89"/>
        <end position="176"/>
    </location>
</feature>
<evidence type="ECO:0000313" key="8">
    <source>
        <dbReference type="EMBL" id="MDA3733663.1"/>
    </source>
</evidence>
<dbReference type="Proteomes" id="UP001169242">
    <property type="component" value="Unassembled WGS sequence"/>
</dbReference>
<keyword evidence="6" id="KW-0472">Membrane</keyword>
<dbReference type="NCBIfam" id="TIGR01947">
    <property type="entry name" value="rnfG"/>
    <property type="match status" value="1"/>
</dbReference>
<dbReference type="EC" id="7.-.-.-" evidence="6"/>
<keyword evidence="6" id="KW-1133">Transmembrane helix</keyword>
<organism evidence="8 9">
    <name type="scientific">Holtiella tumoricola</name>
    <dbReference type="NCBI Taxonomy" id="3018743"/>
    <lineage>
        <taxon>Bacteria</taxon>
        <taxon>Bacillati</taxon>
        <taxon>Bacillota</taxon>
        <taxon>Clostridia</taxon>
        <taxon>Lachnospirales</taxon>
        <taxon>Cellulosilyticaceae</taxon>
        <taxon>Holtiella</taxon>
    </lineage>
</organism>
<dbReference type="RefSeq" id="WP_053985321.1">
    <property type="nucleotide sequence ID" value="NZ_JAQIFT010000068.1"/>
</dbReference>
<evidence type="ECO:0000256" key="2">
    <source>
        <dbReference type="ARBA" id="ARBA00022553"/>
    </source>
</evidence>
<evidence type="ECO:0000256" key="3">
    <source>
        <dbReference type="ARBA" id="ARBA00022630"/>
    </source>
</evidence>
<keyword evidence="9" id="KW-1185">Reference proteome</keyword>
<dbReference type="InterPro" id="IPR010209">
    <property type="entry name" value="Ion_transpt_RnfG/RsxG"/>
</dbReference>
<feature type="modified residue" description="FMN phosphoryl threonine" evidence="6">
    <location>
        <position position="159"/>
    </location>
</feature>
<dbReference type="PANTHER" id="PTHR36118:SF1">
    <property type="entry name" value="ION-TRANSLOCATING OXIDOREDUCTASE COMPLEX SUBUNIT G"/>
    <property type="match status" value="1"/>
</dbReference>
<name>A0AA42DRL4_9FIRM</name>
<dbReference type="PANTHER" id="PTHR36118">
    <property type="entry name" value="ION-TRANSLOCATING OXIDOREDUCTASE COMPLEX SUBUNIT G"/>
    <property type="match status" value="1"/>
</dbReference>
<comment type="caution">
    <text evidence="8">The sequence shown here is derived from an EMBL/GenBank/DDBJ whole genome shotgun (WGS) entry which is preliminary data.</text>
</comment>
<keyword evidence="5 6" id="KW-0249">Electron transport</keyword>
<evidence type="ECO:0000259" key="7">
    <source>
        <dbReference type="SMART" id="SM00900"/>
    </source>
</evidence>
<dbReference type="SMART" id="SM00900">
    <property type="entry name" value="FMN_bind"/>
    <property type="match status" value="1"/>
</dbReference>
<evidence type="ECO:0000256" key="6">
    <source>
        <dbReference type="HAMAP-Rule" id="MF_00479"/>
    </source>
</evidence>
<dbReference type="PIRSF" id="PIRSF006091">
    <property type="entry name" value="E_trnsport_RnfG"/>
    <property type="match status" value="1"/>
</dbReference>
<dbReference type="AlphaFoldDB" id="A0AA42DRL4"/>
<evidence type="ECO:0000256" key="4">
    <source>
        <dbReference type="ARBA" id="ARBA00022643"/>
    </source>
</evidence>
<accession>A0AA42DRL4</accession>